<dbReference type="SMART" id="SM01110">
    <property type="entry name" value="Cutinase"/>
    <property type="match status" value="1"/>
</dbReference>
<accession>J3NQL3</accession>
<proteinExistence type="predicted"/>
<dbReference type="GO" id="GO:0052689">
    <property type="term" value="F:carboxylic ester hydrolase activity"/>
    <property type="evidence" value="ECO:0007669"/>
    <property type="project" value="UniProtKB-ARBA"/>
</dbReference>
<reference evidence="6" key="4">
    <citation type="journal article" date="2015" name="G3 (Bethesda)">
        <title>Genome sequences of three phytopathogenic species of the Magnaporthaceae family of fungi.</title>
        <authorList>
            <person name="Okagaki L.H."/>
            <person name="Nunes C.C."/>
            <person name="Sailsbery J."/>
            <person name="Clay B."/>
            <person name="Brown D."/>
            <person name="John T."/>
            <person name="Oh Y."/>
            <person name="Young N."/>
            <person name="Fitzgerald M."/>
            <person name="Haas B.J."/>
            <person name="Zeng Q."/>
            <person name="Young S."/>
            <person name="Adiconis X."/>
            <person name="Fan L."/>
            <person name="Levin J.Z."/>
            <person name="Mitchell T.K."/>
            <person name="Okubara P.A."/>
            <person name="Farman M.L."/>
            <person name="Kohn L.M."/>
            <person name="Birren B."/>
            <person name="Ma L.-J."/>
            <person name="Dean R.A."/>
        </authorList>
    </citation>
    <scope>NUCLEOTIDE SEQUENCE</scope>
    <source>
        <strain evidence="6">R3-111a-1</strain>
    </source>
</reference>
<dbReference type="STRING" id="644352.J3NQL3"/>
<feature type="signal peptide" evidence="4">
    <location>
        <begin position="1"/>
        <end position="22"/>
    </location>
</feature>
<name>J3NQL3_GAET3</name>
<dbReference type="GeneID" id="20344027"/>
<dbReference type="Gene3D" id="3.40.50.1820">
    <property type="entry name" value="alpha/beta hydrolase"/>
    <property type="match status" value="1"/>
</dbReference>
<evidence type="ECO:0000256" key="3">
    <source>
        <dbReference type="SAM" id="MobiDB-lite"/>
    </source>
</evidence>
<dbReference type="InterPro" id="IPR029058">
    <property type="entry name" value="AB_hydrolase_fold"/>
</dbReference>
<keyword evidence="1" id="KW-0378">Hydrolase</keyword>
<reference evidence="5" key="2">
    <citation type="submission" date="2010-07" db="EMBL/GenBank/DDBJ databases">
        <authorList>
            <consortium name="The Broad Institute Genome Sequencing Platform"/>
            <consortium name="Broad Institute Genome Sequencing Center for Infectious Disease"/>
            <person name="Ma L.-J."/>
            <person name="Dead R."/>
            <person name="Young S."/>
            <person name="Zeng Q."/>
            <person name="Koehrsen M."/>
            <person name="Alvarado L."/>
            <person name="Berlin A."/>
            <person name="Chapman S.B."/>
            <person name="Chen Z."/>
            <person name="Freedman E."/>
            <person name="Gellesch M."/>
            <person name="Goldberg J."/>
            <person name="Griggs A."/>
            <person name="Gujja S."/>
            <person name="Heilman E.R."/>
            <person name="Heiman D."/>
            <person name="Hepburn T."/>
            <person name="Howarth C."/>
            <person name="Jen D."/>
            <person name="Larson L."/>
            <person name="Mehta T."/>
            <person name="Neiman D."/>
            <person name="Pearson M."/>
            <person name="Roberts A."/>
            <person name="Saif S."/>
            <person name="Shea T."/>
            <person name="Shenoy N."/>
            <person name="Sisk P."/>
            <person name="Stolte C."/>
            <person name="Sykes S."/>
            <person name="Walk T."/>
            <person name="White J."/>
            <person name="Yandava C."/>
            <person name="Haas B."/>
            <person name="Nusbaum C."/>
            <person name="Birren B."/>
        </authorList>
    </citation>
    <scope>NUCLEOTIDE SEQUENCE</scope>
    <source>
        <strain evidence="5">R3-111a-1</strain>
    </source>
</reference>
<evidence type="ECO:0008006" key="8">
    <source>
        <dbReference type="Google" id="ProtNLM"/>
    </source>
</evidence>
<gene>
    <name evidence="6" type="primary">20344027</name>
    <name evidence="5" type="ORF">GGTG_03569</name>
</gene>
<feature type="chain" id="PRO_5015094400" description="Acetylxylan esterase" evidence="4">
    <location>
        <begin position="23"/>
        <end position="340"/>
    </location>
</feature>
<dbReference type="Proteomes" id="UP000006039">
    <property type="component" value="Unassembled WGS sequence"/>
</dbReference>
<organism evidence="5">
    <name type="scientific">Gaeumannomyces tritici (strain R3-111a-1)</name>
    <name type="common">Wheat and barley take-all root rot fungus</name>
    <name type="synonym">Gaeumannomyces graminis var. tritici</name>
    <dbReference type="NCBI Taxonomy" id="644352"/>
    <lineage>
        <taxon>Eukaryota</taxon>
        <taxon>Fungi</taxon>
        <taxon>Dikarya</taxon>
        <taxon>Ascomycota</taxon>
        <taxon>Pezizomycotina</taxon>
        <taxon>Sordariomycetes</taxon>
        <taxon>Sordariomycetidae</taxon>
        <taxon>Magnaporthales</taxon>
        <taxon>Magnaporthaceae</taxon>
        <taxon>Gaeumannomyces</taxon>
    </lineage>
</organism>
<keyword evidence="4" id="KW-0732">Signal</keyword>
<evidence type="ECO:0000313" key="7">
    <source>
        <dbReference type="Proteomes" id="UP000006039"/>
    </source>
</evidence>
<dbReference type="AlphaFoldDB" id="J3NQL3"/>
<dbReference type="SUPFAM" id="SSF53474">
    <property type="entry name" value="alpha/beta-Hydrolases"/>
    <property type="match status" value="1"/>
</dbReference>
<protein>
    <recommendedName>
        <fullName evidence="8">Acetylxylan esterase</fullName>
    </recommendedName>
</protein>
<dbReference type="eggNOG" id="ENOG502SQ4D">
    <property type="taxonomic scope" value="Eukaryota"/>
</dbReference>
<dbReference type="InterPro" id="IPR000675">
    <property type="entry name" value="Cutinase/axe"/>
</dbReference>
<dbReference type="PANTHER" id="PTHR33630:SF9">
    <property type="entry name" value="CUTINASE 4"/>
    <property type="match status" value="1"/>
</dbReference>
<evidence type="ECO:0000313" key="6">
    <source>
        <dbReference type="EnsemblFungi" id="EJT78469"/>
    </source>
</evidence>
<keyword evidence="7" id="KW-1185">Reference proteome</keyword>
<evidence type="ECO:0000256" key="1">
    <source>
        <dbReference type="ARBA" id="ARBA00022801"/>
    </source>
</evidence>
<dbReference type="HOGENOM" id="CLU_040058_4_0_1"/>
<dbReference type="EMBL" id="GL385396">
    <property type="protein sequence ID" value="EJT78469.1"/>
    <property type="molecule type" value="Genomic_DNA"/>
</dbReference>
<dbReference type="Pfam" id="PF01083">
    <property type="entry name" value="Cutinase"/>
    <property type="match status" value="1"/>
</dbReference>
<dbReference type="PANTHER" id="PTHR33630">
    <property type="entry name" value="CUTINASE RV1984C-RELATED-RELATED"/>
    <property type="match status" value="1"/>
</dbReference>
<dbReference type="VEuPathDB" id="FungiDB:GGTG_03569"/>
<evidence type="ECO:0000256" key="4">
    <source>
        <dbReference type="SAM" id="SignalP"/>
    </source>
</evidence>
<dbReference type="RefSeq" id="XP_009219614.1">
    <property type="nucleotide sequence ID" value="XM_009221350.1"/>
</dbReference>
<keyword evidence="2" id="KW-1015">Disulfide bond</keyword>
<reference evidence="6" key="5">
    <citation type="submission" date="2018-04" db="UniProtKB">
        <authorList>
            <consortium name="EnsemblFungi"/>
        </authorList>
    </citation>
    <scope>IDENTIFICATION</scope>
    <source>
        <strain evidence="6">R3-111a-1</strain>
    </source>
</reference>
<dbReference type="OrthoDB" id="2586582at2759"/>
<reference evidence="7" key="1">
    <citation type="submission" date="2010-07" db="EMBL/GenBank/DDBJ databases">
        <title>The genome sequence of Gaeumannomyces graminis var. tritici strain R3-111a-1.</title>
        <authorList>
            <consortium name="The Broad Institute Genome Sequencing Platform"/>
            <person name="Ma L.-J."/>
            <person name="Dead R."/>
            <person name="Young S."/>
            <person name="Zeng Q."/>
            <person name="Koehrsen M."/>
            <person name="Alvarado L."/>
            <person name="Berlin A."/>
            <person name="Chapman S.B."/>
            <person name="Chen Z."/>
            <person name="Freedman E."/>
            <person name="Gellesch M."/>
            <person name="Goldberg J."/>
            <person name="Griggs A."/>
            <person name="Gujja S."/>
            <person name="Heilman E.R."/>
            <person name="Heiman D."/>
            <person name="Hepburn T."/>
            <person name="Howarth C."/>
            <person name="Jen D."/>
            <person name="Larson L."/>
            <person name="Mehta T."/>
            <person name="Neiman D."/>
            <person name="Pearson M."/>
            <person name="Roberts A."/>
            <person name="Saif S."/>
            <person name="Shea T."/>
            <person name="Shenoy N."/>
            <person name="Sisk P."/>
            <person name="Stolte C."/>
            <person name="Sykes S."/>
            <person name="Walk T."/>
            <person name="White J."/>
            <person name="Yandava C."/>
            <person name="Haas B."/>
            <person name="Nusbaum C."/>
            <person name="Birren B."/>
        </authorList>
    </citation>
    <scope>NUCLEOTIDE SEQUENCE [LARGE SCALE GENOMIC DNA]</scope>
    <source>
        <strain evidence="7">R3-111a-1</strain>
    </source>
</reference>
<reference evidence="5" key="3">
    <citation type="submission" date="2010-09" db="EMBL/GenBank/DDBJ databases">
        <title>Annotation of Gaeumannomyces graminis var. tritici R3-111a-1.</title>
        <authorList>
            <consortium name="The Broad Institute Genome Sequencing Platform"/>
            <person name="Ma L.-J."/>
            <person name="Dead R."/>
            <person name="Young S.K."/>
            <person name="Zeng Q."/>
            <person name="Gargeya S."/>
            <person name="Fitzgerald M."/>
            <person name="Haas B."/>
            <person name="Abouelleil A."/>
            <person name="Alvarado L."/>
            <person name="Arachchi H.M."/>
            <person name="Berlin A."/>
            <person name="Brown A."/>
            <person name="Chapman S.B."/>
            <person name="Chen Z."/>
            <person name="Dunbar C."/>
            <person name="Freedman E."/>
            <person name="Gearin G."/>
            <person name="Gellesch M."/>
            <person name="Goldberg J."/>
            <person name="Griggs A."/>
            <person name="Gujja S."/>
            <person name="Heiman D."/>
            <person name="Howarth C."/>
            <person name="Larson L."/>
            <person name="Lui A."/>
            <person name="MacDonald P.J.P."/>
            <person name="Mehta T."/>
            <person name="Montmayeur A."/>
            <person name="Murphy C."/>
            <person name="Neiman D."/>
            <person name="Pearson M."/>
            <person name="Priest M."/>
            <person name="Roberts A."/>
            <person name="Saif S."/>
            <person name="Shea T."/>
            <person name="Shenoy N."/>
            <person name="Sisk P."/>
            <person name="Stolte C."/>
            <person name="Sykes S."/>
            <person name="Yandava C."/>
            <person name="Wortman J."/>
            <person name="Nusbaum C."/>
            <person name="Birren B."/>
        </authorList>
    </citation>
    <scope>NUCLEOTIDE SEQUENCE</scope>
    <source>
        <strain evidence="5">R3-111a-1</strain>
    </source>
</reference>
<dbReference type="EnsemblFungi" id="EJT78469">
    <property type="protein sequence ID" value="EJT78469"/>
    <property type="gene ID" value="GGTG_03569"/>
</dbReference>
<sequence>MVRSSLLSLGVGLLLAATPIAAQTTTTSSSSTTTTSSSSTSMTTTATTITSSTSSTGVTGSVPTAAPTNCVDGLQIFVARGSGEQPGLGRIGVVAGNITQKIKDSRVTAVDYPATFTEYNASVGNGTSRLKSLIEDYAKNCPNNKMALLGYSQGAQAVGDLICGTSSEGFPSTPKVDSRYEKNIVAIVLYGDPARAAGQSWNAGTATNQSSFFPRKNNEACSPYSANMRSWCDTGDRYCATGNQSEVHGSYFNKYEGETTKWVVDKFEKAKSSPAATTTNGNGNGGSSSSTSGSSTSGSSTNAATTTSAPPNSGATGTYSSGCPSACFALALGVAYLLAI</sequence>
<feature type="region of interest" description="Disordered" evidence="3">
    <location>
        <begin position="24"/>
        <end position="62"/>
    </location>
</feature>
<feature type="region of interest" description="Disordered" evidence="3">
    <location>
        <begin position="273"/>
        <end position="315"/>
    </location>
</feature>
<evidence type="ECO:0000313" key="5">
    <source>
        <dbReference type="EMBL" id="EJT78469.1"/>
    </source>
</evidence>
<evidence type="ECO:0000256" key="2">
    <source>
        <dbReference type="ARBA" id="ARBA00023157"/>
    </source>
</evidence>